<dbReference type="EMBL" id="CP136339">
    <property type="protein sequence ID" value="WOA52265.1"/>
    <property type="molecule type" value="Genomic_DNA"/>
</dbReference>
<dbReference type="PANTHER" id="PTHR30024:SF2">
    <property type="entry name" value="ABC TRANSPORTER SUBSTRATE-BINDING PROTEIN"/>
    <property type="match status" value="1"/>
</dbReference>
<dbReference type="RefSeq" id="WP_316392746.1">
    <property type="nucleotide sequence ID" value="NZ_CP136339.1"/>
</dbReference>
<organism evidence="1 2">
    <name type="scientific">Dickeya solani</name>
    <dbReference type="NCBI Taxonomy" id="1089444"/>
    <lineage>
        <taxon>Bacteria</taxon>
        <taxon>Pseudomonadati</taxon>
        <taxon>Pseudomonadota</taxon>
        <taxon>Gammaproteobacteria</taxon>
        <taxon>Enterobacterales</taxon>
        <taxon>Pectobacteriaceae</taxon>
        <taxon>Dickeya</taxon>
    </lineage>
</organism>
<dbReference type="PANTHER" id="PTHR30024">
    <property type="entry name" value="ALIPHATIC SULFONATES-BINDING PROTEIN-RELATED"/>
    <property type="match status" value="1"/>
</dbReference>
<accession>A0AAX4EXV6</accession>
<name>A0AAX4EXV6_9GAMM</name>
<proteinExistence type="predicted"/>
<evidence type="ECO:0000313" key="2">
    <source>
        <dbReference type="Proteomes" id="UP001304423"/>
    </source>
</evidence>
<dbReference type="SUPFAM" id="SSF53850">
    <property type="entry name" value="Periplasmic binding protein-like II"/>
    <property type="match status" value="1"/>
</dbReference>
<dbReference type="Proteomes" id="UP001304423">
    <property type="component" value="Chromosome"/>
</dbReference>
<reference evidence="1" key="1">
    <citation type="submission" date="2023-10" db="EMBL/GenBank/DDBJ databases">
        <title>Clonality and diversity in the soft rot Dickeya solani phytopathogen.</title>
        <authorList>
            <person name="Pedron J."/>
            <person name="Van Gijsegem F."/>
            <person name="Portier P."/>
            <person name="Taghouti G."/>
        </authorList>
    </citation>
    <scope>NUCLEOTIDE SEQUENCE</scope>
    <source>
        <strain evidence="1">CFBP5647</strain>
    </source>
</reference>
<dbReference type="Pfam" id="PF13379">
    <property type="entry name" value="NMT1_2"/>
    <property type="match status" value="1"/>
</dbReference>
<dbReference type="AlphaFoldDB" id="A0AAX4EXV6"/>
<sequence>MQFVKTNLFVKKKQFAEITQTENTAGQSTASSHVTRGWLLALILGLGASPLAAQAEGSISIAQQFGIGYLILDVVRDQQLIEKHGKQQGLEIKVDWRTLSGATVINEALLSGALDVASAGVPPMLTLWDRTLGKQNVRAIASLGSMPNYLLSNNPAVKTLRDLSDRDRIATPAAGVGFQSRTLQIETAKLFGDSDYKRFDTITVSLPHPDANAALIAGGSEITTHFSSPPFQYQALEHPNVHKILSSYDVLGGPGTFNVLYTTQKFHDENPKTYRAFYDALKEASDIINANKAAAAETYIRVENSRLPLPLVKRIVEDPEVNFTIVPQRTSVYAEKLHQLGVLKNKAASWKDYFFTEIHDQPGS</sequence>
<protein>
    <submittedName>
        <fullName evidence="1">ABC transporter substrate-binding protein</fullName>
    </submittedName>
</protein>
<gene>
    <name evidence="1" type="ORF">RXA29_20730</name>
</gene>
<dbReference type="Gene3D" id="3.40.190.10">
    <property type="entry name" value="Periplasmic binding protein-like II"/>
    <property type="match status" value="2"/>
</dbReference>
<evidence type="ECO:0000313" key="1">
    <source>
        <dbReference type="EMBL" id="WOA52265.1"/>
    </source>
</evidence>